<evidence type="ECO:0000313" key="3">
    <source>
        <dbReference type="Proteomes" id="UP000009877"/>
    </source>
</evidence>
<gene>
    <name evidence="2" type="ORF">C884_01831</name>
</gene>
<feature type="region of interest" description="Disordered" evidence="1">
    <location>
        <begin position="450"/>
        <end position="492"/>
    </location>
</feature>
<dbReference type="Proteomes" id="UP000009877">
    <property type="component" value="Unassembled WGS sequence"/>
</dbReference>
<dbReference type="CDD" id="cd07505">
    <property type="entry name" value="HAD_BPGM-like"/>
    <property type="match status" value="2"/>
</dbReference>
<dbReference type="SUPFAM" id="SSF56784">
    <property type="entry name" value="HAD-like"/>
    <property type="match status" value="2"/>
</dbReference>
<name>M2XWY3_9MICC</name>
<evidence type="ECO:0000256" key="1">
    <source>
        <dbReference type="SAM" id="MobiDB-lite"/>
    </source>
</evidence>
<dbReference type="InterPro" id="IPR023198">
    <property type="entry name" value="PGP-like_dom2"/>
</dbReference>
<dbReference type="SFLD" id="SFLDS00003">
    <property type="entry name" value="Haloacid_Dehalogenase"/>
    <property type="match status" value="2"/>
</dbReference>
<dbReference type="PANTHER" id="PTHR18901">
    <property type="entry name" value="2-DEOXYGLUCOSE-6-PHOSPHATE PHOSPHATASE 2"/>
    <property type="match status" value="1"/>
</dbReference>
<dbReference type="GO" id="GO:0016787">
    <property type="term" value="F:hydrolase activity"/>
    <property type="evidence" value="ECO:0007669"/>
    <property type="project" value="UniProtKB-KW"/>
</dbReference>
<dbReference type="InterPro" id="IPR041492">
    <property type="entry name" value="HAD_2"/>
</dbReference>
<proteinExistence type="predicted"/>
<dbReference type="InterPro" id="IPR006439">
    <property type="entry name" value="HAD-SF_hydro_IA"/>
</dbReference>
<dbReference type="Gene3D" id="3.40.50.1000">
    <property type="entry name" value="HAD superfamily/HAD-like"/>
    <property type="match status" value="2"/>
</dbReference>
<evidence type="ECO:0000313" key="2">
    <source>
        <dbReference type="EMBL" id="EME37323.1"/>
    </source>
</evidence>
<reference evidence="2 3" key="1">
    <citation type="journal article" date="2014" name="Genome Announc.">
        <title>Draft Genome Sequence of Kocuria palustris PEL.</title>
        <authorList>
            <person name="Sharma G."/>
            <person name="Khatri I."/>
            <person name="Subramanian S."/>
        </authorList>
    </citation>
    <scope>NUCLEOTIDE SEQUENCE [LARGE SCALE GENOMIC DNA]</scope>
    <source>
        <strain evidence="2 3">PEL</strain>
    </source>
</reference>
<accession>M2XWY3</accession>
<sequence>MRMSSRTFPQAVLFDHDGTLMDTEPLWDLAKRRLAAEHGGTWTAQDTDDVMGRSIGLTLQRLRERGVELEDRAMGERLVLLSRELLREQDPELIPGVEALLEEVAAAGIPAGIVTNATTEIAEHTAAKGPENMFDVIIGDRELAQGIAAKPSPEGYLEAARRLRVDPAQCIAIEDSPSGVEAAQAAGMTVVVVPGALPVDPQRGTVHLTDHRQLSLALLEWLDPQHRSWPKAVLLDHDGTLVDTEPEWAIAKRTVARSFGQEWTEEDDMATLGRTVQESAQLMLDRGAQGELQEVTDRIGAEVAAATAEHVPFLPARPQLLDELAEAAIPAAIVTNALAAVIAGTAAAAPHAIRAAVSREDVEHAKPHPEPYLTAAERLMTAPEDCIAVEDSIAGAQSATAAGMPVVIVPGEREVPTEPGFVPVARHEDVTLELLRSIGPLVPELPRCDMTADLQGDPSEASAGADAADRSRAELAGAPRRPASQVLRLNRV</sequence>
<dbReference type="SFLD" id="SFLDG01129">
    <property type="entry name" value="C1.5:_HAD__Beta-PGM__Phosphata"/>
    <property type="match status" value="2"/>
</dbReference>
<dbReference type="InterPro" id="IPR023214">
    <property type="entry name" value="HAD_sf"/>
</dbReference>
<dbReference type="InterPro" id="IPR036412">
    <property type="entry name" value="HAD-like_sf"/>
</dbReference>
<organism evidence="2 3">
    <name type="scientific">Kocuria palustris PEL</name>
    <dbReference type="NCBI Taxonomy" id="1236550"/>
    <lineage>
        <taxon>Bacteria</taxon>
        <taxon>Bacillati</taxon>
        <taxon>Actinomycetota</taxon>
        <taxon>Actinomycetes</taxon>
        <taxon>Micrococcales</taxon>
        <taxon>Micrococcaceae</taxon>
        <taxon>Kocuria</taxon>
    </lineage>
</organism>
<protein>
    <submittedName>
        <fullName evidence="2">HAD-superfamily hydrolase</fullName>
    </submittedName>
</protein>
<keyword evidence="2" id="KW-0378">Hydrolase</keyword>
<dbReference type="Gene3D" id="1.10.150.240">
    <property type="entry name" value="Putative phosphatase, domain 2"/>
    <property type="match status" value="2"/>
</dbReference>
<feature type="compositionally biased region" description="Low complexity" evidence="1">
    <location>
        <begin position="456"/>
        <end position="466"/>
    </location>
</feature>
<dbReference type="PANTHER" id="PTHR18901:SF38">
    <property type="entry name" value="PSEUDOURIDINE-5'-PHOSPHATASE"/>
    <property type="match status" value="1"/>
</dbReference>
<dbReference type="NCBIfam" id="TIGR01509">
    <property type="entry name" value="HAD-SF-IA-v3"/>
    <property type="match status" value="2"/>
</dbReference>
<dbReference type="EMBL" id="ANHZ02000004">
    <property type="protein sequence ID" value="EME37323.1"/>
    <property type="molecule type" value="Genomic_DNA"/>
</dbReference>
<dbReference type="Pfam" id="PF13419">
    <property type="entry name" value="HAD_2"/>
    <property type="match status" value="1"/>
</dbReference>
<dbReference type="Pfam" id="PF00702">
    <property type="entry name" value="Hydrolase"/>
    <property type="match status" value="1"/>
</dbReference>
<comment type="caution">
    <text evidence="2">The sequence shown here is derived from an EMBL/GenBank/DDBJ whole genome shotgun (WGS) entry which is preliminary data.</text>
</comment>
<keyword evidence="3" id="KW-1185">Reference proteome</keyword>
<dbReference type="AlphaFoldDB" id="M2XWY3"/>